<keyword evidence="2" id="KW-1185">Reference proteome</keyword>
<proteinExistence type="predicted"/>
<dbReference type="RefSeq" id="WP_238240860.1">
    <property type="nucleotide sequence ID" value="NZ_BPQQ01000078.1"/>
</dbReference>
<protein>
    <submittedName>
        <fullName evidence="1">Uncharacterized protein</fullName>
    </submittedName>
</protein>
<reference evidence="1" key="1">
    <citation type="journal article" date="2021" name="Front. Microbiol.">
        <title>Comprehensive Comparative Genomics and Phenotyping of Methylobacterium Species.</title>
        <authorList>
            <person name="Alessa O."/>
            <person name="Ogura Y."/>
            <person name="Fujitani Y."/>
            <person name="Takami H."/>
            <person name="Hayashi T."/>
            <person name="Sahin N."/>
            <person name="Tani A."/>
        </authorList>
    </citation>
    <scope>NUCLEOTIDE SEQUENCE</scope>
    <source>
        <strain evidence="1">DSM 17168</strain>
    </source>
</reference>
<sequence>MARMLPVGLSVILLWAGAGLAQDKAGFVELGPNASLGGRRLLPDDSPWHRDVSRDRVDPRSDRILARIGLNTTLHPDFGTQWEGAPIGIPYVVVGKDQPRVPVRFTDADESDPGPYPIPPDAPIEGGPKGTGDRHVLVLDKDRWMLWELFNAHPLGKAGWKADSGAVWDLKTNQVRPPRWTSADAAGLPILPGLIRYDEVVGQKSLDHAVRFTLSKTRRAYLPPASHWASDRRDEDLPPMGMRLRLKAGFDLSGYAEEVRVILQALKTYGMILADNGSDIFLSGAPDPRWNDDALRQLRRVKARDFEVVEMKGIVTE</sequence>
<name>A0ABQ4SMD6_9HYPH</name>
<dbReference type="EMBL" id="BPQQ01000078">
    <property type="protein sequence ID" value="GJE03466.1"/>
    <property type="molecule type" value="Genomic_DNA"/>
</dbReference>
<dbReference type="Proteomes" id="UP001055153">
    <property type="component" value="Unassembled WGS sequence"/>
</dbReference>
<comment type="caution">
    <text evidence="1">The sequence shown here is derived from an EMBL/GenBank/DDBJ whole genome shotgun (WGS) entry which is preliminary data.</text>
</comment>
<evidence type="ECO:0000313" key="1">
    <source>
        <dbReference type="EMBL" id="GJE03466.1"/>
    </source>
</evidence>
<evidence type="ECO:0000313" key="2">
    <source>
        <dbReference type="Proteomes" id="UP001055153"/>
    </source>
</evidence>
<organism evidence="1 2">
    <name type="scientific">Methylobacterium isbiliense</name>
    <dbReference type="NCBI Taxonomy" id="315478"/>
    <lineage>
        <taxon>Bacteria</taxon>
        <taxon>Pseudomonadati</taxon>
        <taxon>Pseudomonadota</taxon>
        <taxon>Alphaproteobacteria</taxon>
        <taxon>Hyphomicrobiales</taxon>
        <taxon>Methylobacteriaceae</taxon>
        <taxon>Methylobacterium</taxon>
    </lineage>
</organism>
<reference evidence="1" key="2">
    <citation type="submission" date="2021-08" db="EMBL/GenBank/DDBJ databases">
        <authorList>
            <person name="Tani A."/>
            <person name="Ola A."/>
            <person name="Ogura Y."/>
            <person name="Katsura K."/>
            <person name="Hayashi T."/>
        </authorList>
    </citation>
    <scope>NUCLEOTIDE SEQUENCE</scope>
    <source>
        <strain evidence="1">DSM 17168</strain>
    </source>
</reference>
<accession>A0ABQ4SMD6</accession>
<gene>
    <name evidence="1" type="ORF">GMJLKIPL_5421</name>
</gene>